<evidence type="ECO:0000256" key="1">
    <source>
        <dbReference type="ARBA" id="ARBA00023054"/>
    </source>
</evidence>
<evidence type="ECO:0000313" key="4">
    <source>
        <dbReference type="EMBL" id="KAE9256752.1"/>
    </source>
</evidence>
<dbReference type="PANTHER" id="PTHR32123">
    <property type="entry name" value="BICD FAMILY-LIKE CARGO ADAPTER"/>
    <property type="match status" value="1"/>
</dbReference>
<gene>
    <name evidence="4" type="ORF">PF002_g1655</name>
</gene>
<feature type="compositionally biased region" description="Polar residues" evidence="3">
    <location>
        <begin position="510"/>
        <end position="522"/>
    </location>
</feature>
<name>A0A6A4AFG8_9STRA</name>
<feature type="compositionally biased region" description="Basic and acidic residues" evidence="3">
    <location>
        <begin position="649"/>
        <end position="662"/>
    </location>
</feature>
<keyword evidence="1 2" id="KW-0175">Coiled coil</keyword>
<feature type="region of interest" description="Disordered" evidence="3">
    <location>
        <begin position="508"/>
        <end position="535"/>
    </location>
</feature>
<evidence type="ECO:0000256" key="3">
    <source>
        <dbReference type="SAM" id="MobiDB-lite"/>
    </source>
</evidence>
<comment type="caution">
    <text evidence="4">The sequence shown here is derived from an EMBL/GenBank/DDBJ whole genome shotgun (WGS) entry which is preliminary data.</text>
</comment>
<sequence>MRLPAAATPDMDAHPNQEKGQSFNPEETEEEFYVGEDGLISVSPMDDKSRLDKLKLLLERREQEVRQAAEYGLGLLESNEELQMQVATLKIQLETETEELSVERDMWQRRSEHALQEVAQWKRKFARVEEEKSDLAEEFEQFVDRCECRAPDTVAADASATAAATVRYSHHLDTIAQLQTELHELQATERSNEAELTSLRQWKEGAEQQQQEALECEVLAAQSEVSYRKKMEEERAATQRAMNELKNEKDQLRKAVQKHEDDVRALKKQLRIAEEAGDDAQVHSNELSEELLSSESRCKRLQRELELLEHVSYFSQAIVDCDDEESDEDDEIVDESELQTVVVSEKPKLKNIETNDNGYGNEAENPAMPSPLRIKRRRSFLVATATPYSPFPTTTVAEDGTRVQVSESEMETHKKLHHYFHLTALSIINENNLHERCFNSSSRLTIDMWYREIIAKEVPFLSWHSWLINRISEVAASVQDEDEVPQPLTSASKAASFSGAFHGFAMPKASSGSDTTPLKNTLPSPPTVSSSPASSPVARVPFTVALSSNERDGHPQSSISFVKNKFSATMELPSLIMVDDEELMEEALAILDSVDIERLGASASEHAVTLPEASVEQDATAADLLKAAVQAVHAAYPEHGEQVNNSKSCESKPQGHEEEEKAATAGQYGNNLQEVDGRSDPRAPLRIYTTVVSTEKTPRIRKSGGGRTRMREQLIQLRSVVQKMENHLETLRSPRSLRLMEYIEDNENCRPVNGLEPTSDISGDAAVWRNVAMQQFLARRKAEKQNAELRESLEGQIQLSQQVENLIQAHQTDPNLVPED</sequence>
<reference evidence="4 5" key="1">
    <citation type="submission" date="2018-08" db="EMBL/GenBank/DDBJ databases">
        <title>Genomic investigation of the strawberry pathogen Phytophthora fragariae indicates pathogenicity is determined by transcriptional variation in three key races.</title>
        <authorList>
            <person name="Adams T.M."/>
            <person name="Armitage A.D."/>
            <person name="Sobczyk M.K."/>
            <person name="Bates H.J."/>
            <person name="Dunwell J.M."/>
            <person name="Nellist C.F."/>
            <person name="Harrison R.J."/>
        </authorList>
    </citation>
    <scope>NUCLEOTIDE SEQUENCE [LARGE SCALE GENOMIC DNA]</scope>
    <source>
        <strain evidence="4 5">BC-1</strain>
    </source>
</reference>
<feature type="region of interest" description="Disordered" evidence="3">
    <location>
        <begin position="637"/>
        <end position="680"/>
    </location>
</feature>
<dbReference type="InterPro" id="IPR051149">
    <property type="entry name" value="Spindly/BICDR_Dynein_Adapter"/>
</dbReference>
<dbReference type="AlphaFoldDB" id="A0A6A4AFG8"/>
<feature type="coiled-coil region" evidence="2">
    <location>
        <begin position="228"/>
        <end position="311"/>
    </location>
</feature>
<dbReference type="Proteomes" id="UP000440367">
    <property type="component" value="Unassembled WGS sequence"/>
</dbReference>
<dbReference type="PANTHER" id="PTHR32123:SF9">
    <property type="entry name" value="PROTEIN SPINDLY"/>
    <property type="match status" value="1"/>
</dbReference>
<protein>
    <submittedName>
        <fullName evidence="4">Uncharacterized protein</fullName>
    </submittedName>
</protein>
<feature type="coiled-coil region" evidence="2">
    <location>
        <begin position="51"/>
        <end position="195"/>
    </location>
</feature>
<feature type="region of interest" description="Disordered" evidence="3">
    <location>
        <begin position="1"/>
        <end position="30"/>
    </location>
</feature>
<evidence type="ECO:0000313" key="5">
    <source>
        <dbReference type="Proteomes" id="UP000440367"/>
    </source>
</evidence>
<proteinExistence type="predicted"/>
<evidence type="ECO:0000256" key="2">
    <source>
        <dbReference type="SAM" id="Coils"/>
    </source>
</evidence>
<dbReference type="EMBL" id="QXGD01000040">
    <property type="protein sequence ID" value="KAE9256752.1"/>
    <property type="molecule type" value="Genomic_DNA"/>
</dbReference>
<organism evidence="4 5">
    <name type="scientific">Phytophthora fragariae</name>
    <dbReference type="NCBI Taxonomy" id="53985"/>
    <lineage>
        <taxon>Eukaryota</taxon>
        <taxon>Sar</taxon>
        <taxon>Stramenopiles</taxon>
        <taxon>Oomycota</taxon>
        <taxon>Peronosporomycetes</taxon>
        <taxon>Peronosporales</taxon>
        <taxon>Peronosporaceae</taxon>
        <taxon>Phytophthora</taxon>
    </lineage>
</organism>
<accession>A0A6A4AFG8</accession>